<comment type="function">
    <text evidence="6">Specifically methylates the adenine in position 37 of tRNA(1)(Val) (anticodon cmo5UAC).</text>
</comment>
<dbReference type="InterPro" id="IPR002052">
    <property type="entry name" value="DNA_methylase_N6_adenine_CS"/>
</dbReference>
<keyword evidence="9" id="KW-1185">Reference proteome</keyword>
<dbReference type="HAMAP" id="MF_01872">
    <property type="entry name" value="tRNA_methyltr_YfiC"/>
    <property type="match status" value="1"/>
</dbReference>
<dbReference type="RefSeq" id="WP_127344527.1">
    <property type="nucleotide sequence ID" value="NZ_RJJX01000022.1"/>
</dbReference>
<dbReference type="PANTHER" id="PTHR47739">
    <property type="entry name" value="TRNA1(VAL) (ADENINE(37)-N6)-METHYLTRANSFERASE"/>
    <property type="match status" value="1"/>
</dbReference>
<comment type="subcellular location">
    <subcellularLocation>
        <location evidence="6">Cytoplasm</location>
    </subcellularLocation>
</comment>
<evidence type="ECO:0000256" key="3">
    <source>
        <dbReference type="ARBA" id="ARBA00022679"/>
    </source>
</evidence>
<dbReference type="GO" id="GO:0008033">
    <property type="term" value="P:tRNA processing"/>
    <property type="evidence" value="ECO:0007669"/>
    <property type="project" value="UniProtKB-UniRule"/>
</dbReference>
<keyword evidence="1 6" id="KW-0963">Cytoplasm</keyword>
<dbReference type="AlphaFoldDB" id="A0A434AGB1"/>
<evidence type="ECO:0000313" key="9">
    <source>
        <dbReference type="Proteomes" id="UP000282985"/>
    </source>
</evidence>
<dbReference type="InterPro" id="IPR050210">
    <property type="entry name" value="tRNA_Adenine-N(6)_MTase"/>
</dbReference>
<dbReference type="GO" id="GO:0032259">
    <property type="term" value="P:methylation"/>
    <property type="evidence" value="ECO:0007669"/>
    <property type="project" value="UniProtKB-KW"/>
</dbReference>
<accession>A0A434AGB1</accession>
<dbReference type="SUPFAM" id="SSF53335">
    <property type="entry name" value="S-adenosyl-L-methionine-dependent methyltransferases"/>
    <property type="match status" value="1"/>
</dbReference>
<proteinExistence type="inferred from homology"/>
<keyword evidence="4 6" id="KW-0949">S-adenosyl-L-methionine</keyword>
<dbReference type="GO" id="GO:0005737">
    <property type="term" value="C:cytoplasm"/>
    <property type="evidence" value="ECO:0007669"/>
    <property type="project" value="UniProtKB-SubCell"/>
</dbReference>
<dbReference type="GO" id="GO:0003676">
    <property type="term" value="F:nucleic acid binding"/>
    <property type="evidence" value="ECO:0007669"/>
    <property type="project" value="InterPro"/>
</dbReference>
<dbReference type="OrthoDB" id="5383291at2"/>
<dbReference type="EC" id="2.1.1.223" evidence="6"/>
<reference evidence="8 9" key="1">
    <citation type="submission" date="2018-11" db="EMBL/GenBank/DDBJ databases">
        <title>Parancylomarina longa gen. nov., sp. nov., isolated from sediments of southern Okinawa.</title>
        <authorList>
            <person name="Fu T."/>
        </authorList>
    </citation>
    <scope>NUCLEOTIDE SEQUENCE [LARGE SCALE GENOMIC DNA]</scope>
    <source>
        <strain evidence="8 9">T3-2 S1-C</strain>
    </source>
</reference>
<evidence type="ECO:0000256" key="1">
    <source>
        <dbReference type="ARBA" id="ARBA00022490"/>
    </source>
</evidence>
<keyword evidence="2 6" id="KW-0489">Methyltransferase</keyword>
<dbReference type="Gene3D" id="3.40.50.150">
    <property type="entry name" value="Vaccinia Virus protein VP39"/>
    <property type="match status" value="1"/>
</dbReference>
<dbReference type="PANTHER" id="PTHR47739:SF1">
    <property type="entry name" value="TRNA1(VAL) (ADENINE(37)-N6)-METHYLTRANSFERASE"/>
    <property type="match status" value="1"/>
</dbReference>
<dbReference type="PROSITE" id="PS00092">
    <property type="entry name" value="N6_MTASE"/>
    <property type="match status" value="1"/>
</dbReference>
<evidence type="ECO:0000256" key="5">
    <source>
        <dbReference type="ARBA" id="ARBA00022694"/>
    </source>
</evidence>
<evidence type="ECO:0000313" key="8">
    <source>
        <dbReference type="EMBL" id="RUT73412.1"/>
    </source>
</evidence>
<dbReference type="Proteomes" id="UP000282985">
    <property type="component" value="Unassembled WGS sequence"/>
</dbReference>
<keyword evidence="5 6" id="KW-0819">tRNA processing</keyword>
<gene>
    <name evidence="8" type="ORF">DLK05_13670</name>
</gene>
<organism evidence="8 9">
    <name type="scientific">Ancylomarina longa</name>
    <dbReference type="NCBI Taxonomy" id="2487017"/>
    <lineage>
        <taxon>Bacteria</taxon>
        <taxon>Pseudomonadati</taxon>
        <taxon>Bacteroidota</taxon>
        <taxon>Bacteroidia</taxon>
        <taxon>Marinilabiliales</taxon>
        <taxon>Marinifilaceae</taxon>
        <taxon>Ancylomarina</taxon>
    </lineage>
</organism>
<dbReference type="GO" id="GO:0016430">
    <property type="term" value="F:tRNA (adenine-N6)-methyltransferase activity"/>
    <property type="evidence" value="ECO:0007669"/>
    <property type="project" value="UniProtKB-UniRule"/>
</dbReference>
<comment type="caution">
    <text evidence="8">The sequence shown here is derived from an EMBL/GenBank/DDBJ whole genome shotgun (WGS) entry which is preliminary data.</text>
</comment>
<keyword evidence="3 6" id="KW-0808">Transferase</keyword>
<dbReference type="InterPro" id="IPR022882">
    <property type="entry name" value="tRNA_adenine-N6_MeTrfase"/>
</dbReference>
<evidence type="ECO:0000259" key="7">
    <source>
        <dbReference type="Pfam" id="PF05175"/>
    </source>
</evidence>
<dbReference type="InterPro" id="IPR029063">
    <property type="entry name" value="SAM-dependent_MTases_sf"/>
</dbReference>
<evidence type="ECO:0000256" key="2">
    <source>
        <dbReference type="ARBA" id="ARBA00022603"/>
    </source>
</evidence>
<feature type="domain" description="Methyltransferase small" evidence="7">
    <location>
        <begin position="35"/>
        <end position="161"/>
    </location>
</feature>
<name>A0A434AGB1_9BACT</name>
<sequence>MANQYFEFKQFRIEQEKAAMKVGTDGVLLGAWVDLDKANSILDVGTGTGLIAIMLAQRTFGKVRIDAVEIDLAAYQQAVDNFNNCSWSSHIEAKHIDFQNFCKNDHEKYDLIISNPPYFRNGLNSKDSSRTKARNADHLPLDELILGAKRLLNSSGILAVILPVDEACLFEKLAGVDGFYLKRKFAVLPNPGKSAKRILLEFCLTNVELVFSEIIVENGQRHVYSPEYRSLTKDFYLNF</sequence>
<protein>
    <recommendedName>
        <fullName evidence="6">tRNA1(Val) (adenine(37)-N6)-methyltransferase</fullName>
        <ecNumber evidence="6">2.1.1.223</ecNumber>
    </recommendedName>
    <alternativeName>
        <fullName evidence="6">tRNA m6A37 methyltransferase</fullName>
    </alternativeName>
</protein>
<evidence type="ECO:0000256" key="4">
    <source>
        <dbReference type="ARBA" id="ARBA00022691"/>
    </source>
</evidence>
<comment type="catalytic activity">
    <reaction evidence="6">
        <text>adenosine(37) in tRNA1(Val) + S-adenosyl-L-methionine = N(6)-methyladenosine(37) in tRNA1(Val) + S-adenosyl-L-homocysteine + H(+)</text>
        <dbReference type="Rhea" id="RHEA:43160"/>
        <dbReference type="Rhea" id="RHEA-COMP:10369"/>
        <dbReference type="Rhea" id="RHEA-COMP:10370"/>
        <dbReference type="ChEBI" id="CHEBI:15378"/>
        <dbReference type="ChEBI" id="CHEBI:57856"/>
        <dbReference type="ChEBI" id="CHEBI:59789"/>
        <dbReference type="ChEBI" id="CHEBI:74411"/>
        <dbReference type="ChEBI" id="CHEBI:74449"/>
        <dbReference type="EC" id="2.1.1.223"/>
    </reaction>
</comment>
<comment type="similarity">
    <text evidence="6">Belongs to the methyltransferase superfamily. tRNA (adenine-N(6)-)-methyltransferase family.</text>
</comment>
<evidence type="ECO:0000256" key="6">
    <source>
        <dbReference type="HAMAP-Rule" id="MF_01872"/>
    </source>
</evidence>
<dbReference type="Pfam" id="PF05175">
    <property type="entry name" value="MTS"/>
    <property type="match status" value="1"/>
</dbReference>
<dbReference type="EMBL" id="RJJX01000022">
    <property type="protein sequence ID" value="RUT73412.1"/>
    <property type="molecule type" value="Genomic_DNA"/>
</dbReference>
<dbReference type="CDD" id="cd02440">
    <property type="entry name" value="AdoMet_MTases"/>
    <property type="match status" value="1"/>
</dbReference>
<dbReference type="InterPro" id="IPR007848">
    <property type="entry name" value="Small_mtfrase_dom"/>
</dbReference>